<dbReference type="EMBL" id="JANJQO010000092">
    <property type="protein sequence ID" value="KAJ2982141.1"/>
    <property type="molecule type" value="Genomic_DNA"/>
</dbReference>
<sequence length="302" mass="33161">MHSNPLTEPNGSKKFGDMRDYMAPSLFQPHRVRQAIRDAHEKKIPPMIGYYAGLTSIPITRFCAPMGYDAVWIDWEHTSCNVETLTTIVHETAFMSQGRTIPWVRVPGHDHASIGFALDAGASIVVPQIETVVQAKYVVSAARFGASRGGSRSVPPFRYVQGVTDLRIDADKDIWHNLNEQAAVMIQIESLAGIDNLDDILTQVPDIDMVWLGSIDARVSMGLPSRGQEPVWLEAVEKFQATVKKHDKPYAGFAFGPTSNLPKAAAGMSMALVTSDTEQLMRMKAHLEEAKAVLAITTTESG</sequence>
<reference evidence="1" key="1">
    <citation type="submission" date="2022-08" db="EMBL/GenBank/DDBJ databases">
        <title>Genome Sequence of Lecanicillium fungicola.</title>
        <authorList>
            <person name="Buettner E."/>
        </authorList>
    </citation>
    <scope>NUCLEOTIDE SEQUENCE</scope>
    <source>
        <strain evidence="1">Babe33</strain>
    </source>
</reference>
<evidence type="ECO:0000313" key="2">
    <source>
        <dbReference type="Proteomes" id="UP001143910"/>
    </source>
</evidence>
<comment type="caution">
    <text evidence="1">The sequence shown here is derived from an EMBL/GenBank/DDBJ whole genome shotgun (WGS) entry which is preliminary data.</text>
</comment>
<keyword evidence="2" id="KW-1185">Reference proteome</keyword>
<gene>
    <name evidence="1" type="ORF">NQ176_g1588</name>
</gene>
<evidence type="ECO:0000313" key="1">
    <source>
        <dbReference type="EMBL" id="KAJ2982141.1"/>
    </source>
</evidence>
<name>A0ACC1NTG5_9HYPO</name>
<protein>
    <submittedName>
        <fullName evidence="1">Uncharacterized protein</fullName>
    </submittedName>
</protein>
<proteinExistence type="predicted"/>
<dbReference type="Proteomes" id="UP001143910">
    <property type="component" value="Unassembled WGS sequence"/>
</dbReference>
<accession>A0ACC1NTG5</accession>
<organism evidence="1 2">
    <name type="scientific">Zarea fungicola</name>
    <dbReference type="NCBI Taxonomy" id="93591"/>
    <lineage>
        <taxon>Eukaryota</taxon>
        <taxon>Fungi</taxon>
        <taxon>Dikarya</taxon>
        <taxon>Ascomycota</taxon>
        <taxon>Pezizomycotina</taxon>
        <taxon>Sordariomycetes</taxon>
        <taxon>Hypocreomycetidae</taxon>
        <taxon>Hypocreales</taxon>
        <taxon>Cordycipitaceae</taxon>
        <taxon>Zarea</taxon>
    </lineage>
</organism>